<reference evidence="2" key="1">
    <citation type="journal article" date="2013" name="Nat. Commun.">
        <title>Whole-genome sequencing of Oryza brachyantha reveals mechanisms underlying Oryza genome evolution.</title>
        <authorList>
            <person name="Chen J."/>
            <person name="Huang Q."/>
            <person name="Gao D."/>
            <person name="Wang J."/>
            <person name="Lang Y."/>
            <person name="Liu T."/>
            <person name="Li B."/>
            <person name="Bai Z."/>
            <person name="Luis Goicoechea J."/>
            <person name="Liang C."/>
            <person name="Chen C."/>
            <person name="Zhang W."/>
            <person name="Sun S."/>
            <person name="Liao Y."/>
            <person name="Zhang X."/>
            <person name="Yang L."/>
            <person name="Song C."/>
            <person name="Wang M."/>
            <person name="Shi J."/>
            <person name="Liu G."/>
            <person name="Liu J."/>
            <person name="Zhou H."/>
            <person name="Zhou W."/>
            <person name="Yu Q."/>
            <person name="An N."/>
            <person name="Chen Y."/>
            <person name="Cai Q."/>
            <person name="Wang B."/>
            <person name="Liu B."/>
            <person name="Min J."/>
            <person name="Huang Y."/>
            <person name="Wu H."/>
            <person name="Li Z."/>
            <person name="Zhang Y."/>
            <person name="Yin Y."/>
            <person name="Song W."/>
            <person name="Jiang J."/>
            <person name="Jackson S.A."/>
            <person name="Wing R.A."/>
            <person name="Wang J."/>
            <person name="Chen M."/>
        </authorList>
    </citation>
    <scope>NUCLEOTIDE SEQUENCE [LARGE SCALE GENOMIC DNA]</scope>
    <source>
        <strain evidence="2">cv. IRGC 101232</strain>
    </source>
</reference>
<organism evidence="2">
    <name type="scientific">Oryza brachyantha</name>
    <name type="common">malo sina</name>
    <dbReference type="NCBI Taxonomy" id="4533"/>
    <lineage>
        <taxon>Eukaryota</taxon>
        <taxon>Viridiplantae</taxon>
        <taxon>Streptophyta</taxon>
        <taxon>Embryophyta</taxon>
        <taxon>Tracheophyta</taxon>
        <taxon>Spermatophyta</taxon>
        <taxon>Magnoliopsida</taxon>
        <taxon>Liliopsida</taxon>
        <taxon>Poales</taxon>
        <taxon>Poaceae</taxon>
        <taxon>BOP clade</taxon>
        <taxon>Oryzoideae</taxon>
        <taxon>Oryzeae</taxon>
        <taxon>Oryzinae</taxon>
        <taxon>Oryza</taxon>
    </lineage>
</organism>
<protein>
    <submittedName>
        <fullName evidence="2">Uncharacterized protein</fullName>
    </submittedName>
</protein>
<accession>J3MS90</accession>
<evidence type="ECO:0000313" key="2">
    <source>
        <dbReference type="EnsemblPlants" id="OB08G19690.1"/>
    </source>
</evidence>
<dbReference type="AlphaFoldDB" id="J3MS90"/>
<proteinExistence type="predicted"/>
<reference evidence="2" key="2">
    <citation type="submission" date="2013-04" db="UniProtKB">
        <authorList>
            <consortium name="EnsemblPlants"/>
        </authorList>
    </citation>
    <scope>IDENTIFICATION</scope>
</reference>
<keyword evidence="3" id="KW-1185">Reference proteome</keyword>
<dbReference type="Proteomes" id="UP000006038">
    <property type="component" value="Chromosome 8"/>
</dbReference>
<dbReference type="Gramene" id="OB08G19690.1">
    <property type="protein sequence ID" value="OB08G19690.1"/>
    <property type="gene ID" value="OB08G19690"/>
</dbReference>
<feature type="region of interest" description="Disordered" evidence="1">
    <location>
        <begin position="127"/>
        <end position="162"/>
    </location>
</feature>
<name>J3MS90_ORYBR</name>
<dbReference type="EnsemblPlants" id="OB08G19690.1">
    <property type="protein sequence ID" value="OB08G19690.1"/>
    <property type="gene ID" value="OB08G19690"/>
</dbReference>
<evidence type="ECO:0000313" key="3">
    <source>
        <dbReference type="Proteomes" id="UP000006038"/>
    </source>
</evidence>
<sequence length="268" mass="29898">MGGIMVNICRLKSQLSSIVQGFRVLEHYINTQIRPKNIRKEFMVGLVLTMIHQGGTDPTELLELQFSCRRPAPKTCTPGKNSRRFPMRSACNFFIWEDLIMKYVVGMARADADIEHLEAAWQTGRMGRDLRPAPTPTLNTLRRRGKRGGWEGIGGRAQDGTTTVEDLGSGDHLADSARANNFSPPSRSASPNRACLRVGRLPRLGRRAPPRGVHHRVGARVPRARITVYREVHDKDHITIMVAQEKLFTAKLEAIWRGSVAADATDGE</sequence>
<evidence type="ECO:0000256" key="1">
    <source>
        <dbReference type="SAM" id="MobiDB-lite"/>
    </source>
</evidence>
<dbReference type="HOGENOM" id="CLU_1039661_0_0_1"/>